<dbReference type="Gene3D" id="3.20.20.450">
    <property type="entry name" value="EAL domain"/>
    <property type="match status" value="1"/>
</dbReference>
<dbReference type="GO" id="GO:0007165">
    <property type="term" value="P:signal transduction"/>
    <property type="evidence" value="ECO:0007669"/>
    <property type="project" value="UniProtKB-ARBA"/>
</dbReference>
<dbReference type="SMART" id="SM00052">
    <property type="entry name" value="EAL"/>
    <property type="match status" value="1"/>
</dbReference>
<dbReference type="InterPro" id="IPR052155">
    <property type="entry name" value="Biofilm_reg_signaling"/>
</dbReference>
<protein>
    <submittedName>
        <fullName evidence="9">Periplasmic sensor diguanylate cyclase/phosphodiesterase</fullName>
    </submittedName>
</protein>
<dbReference type="PROSITE" id="PS50839">
    <property type="entry name" value="CHASE"/>
    <property type="match status" value="1"/>
</dbReference>
<organism evidence="9 10">
    <name type="scientific">Marinobacterium halophilum</name>
    <dbReference type="NCBI Taxonomy" id="267374"/>
    <lineage>
        <taxon>Bacteria</taxon>
        <taxon>Pseudomonadati</taxon>
        <taxon>Pseudomonadota</taxon>
        <taxon>Gammaproteobacteria</taxon>
        <taxon>Oceanospirillales</taxon>
        <taxon>Oceanospirillaceae</taxon>
        <taxon>Marinobacterium</taxon>
    </lineage>
</organism>
<dbReference type="Gene3D" id="3.30.450.350">
    <property type="entry name" value="CHASE domain"/>
    <property type="match status" value="1"/>
</dbReference>
<dbReference type="InterPro" id="IPR043128">
    <property type="entry name" value="Rev_trsase/Diguanyl_cyclase"/>
</dbReference>
<keyword evidence="3" id="KW-0812">Transmembrane</keyword>
<reference evidence="9 10" key="1">
    <citation type="submission" date="2018-03" db="EMBL/GenBank/DDBJ databases">
        <title>Genomic Encyclopedia of Archaeal and Bacterial Type Strains, Phase II (KMG-II): from individual species to whole genera.</title>
        <authorList>
            <person name="Goeker M."/>
        </authorList>
    </citation>
    <scope>NUCLEOTIDE SEQUENCE [LARGE SCALE GENOMIC DNA]</scope>
    <source>
        <strain evidence="9 10">DSM 17586</strain>
    </source>
</reference>
<accession>A0A2P8EZD8</accession>
<proteinExistence type="predicted"/>
<dbReference type="PROSITE" id="PS50887">
    <property type="entry name" value="GGDEF"/>
    <property type="match status" value="1"/>
</dbReference>
<dbReference type="OrthoDB" id="8553030at2"/>
<feature type="domain" description="EAL" evidence="7">
    <location>
        <begin position="468"/>
        <end position="711"/>
    </location>
</feature>
<dbReference type="CDD" id="cd01949">
    <property type="entry name" value="GGDEF"/>
    <property type="match status" value="1"/>
</dbReference>
<dbReference type="CDD" id="cd01948">
    <property type="entry name" value="EAL"/>
    <property type="match status" value="1"/>
</dbReference>
<evidence type="ECO:0000313" key="9">
    <source>
        <dbReference type="EMBL" id="PSL14828.1"/>
    </source>
</evidence>
<dbReference type="InterPro" id="IPR029787">
    <property type="entry name" value="Nucleotide_cyclase"/>
</dbReference>
<dbReference type="PROSITE" id="PS50883">
    <property type="entry name" value="EAL"/>
    <property type="match status" value="1"/>
</dbReference>
<feature type="domain" description="GGDEF" evidence="8">
    <location>
        <begin position="326"/>
        <end position="459"/>
    </location>
</feature>
<dbReference type="SUPFAM" id="SSF55073">
    <property type="entry name" value="Nucleotide cyclase"/>
    <property type="match status" value="1"/>
</dbReference>
<comment type="cofactor">
    <cofactor evidence="1">
        <name>Mg(2+)</name>
        <dbReference type="ChEBI" id="CHEBI:18420"/>
    </cofactor>
</comment>
<evidence type="ECO:0000256" key="4">
    <source>
        <dbReference type="ARBA" id="ARBA00022989"/>
    </source>
</evidence>
<dbReference type="InterPro" id="IPR042240">
    <property type="entry name" value="CHASE_sf"/>
</dbReference>
<dbReference type="SUPFAM" id="SSF141868">
    <property type="entry name" value="EAL domain-like"/>
    <property type="match status" value="1"/>
</dbReference>
<dbReference type="Pfam" id="PF00990">
    <property type="entry name" value="GGDEF"/>
    <property type="match status" value="1"/>
</dbReference>
<dbReference type="NCBIfam" id="TIGR00254">
    <property type="entry name" value="GGDEF"/>
    <property type="match status" value="1"/>
</dbReference>
<evidence type="ECO:0000259" key="6">
    <source>
        <dbReference type="PROSITE" id="PS50839"/>
    </source>
</evidence>
<keyword evidence="5" id="KW-0472">Membrane</keyword>
<dbReference type="SMART" id="SM01079">
    <property type="entry name" value="CHASE"/>
    <property type="match status" value="1"/>
</dbReference>
<dbReference type="RefSeq" id="WP_106591055.1">
    <property type="nucleotide sequence ID" value="NZ_PYGI01000006.1"/>
</dbReference>
<gene>
    <name evidence="9" type="ORF">CLV44_1064</name>
</gene>
<dbReference type="Pfam" id="PF03924">
    <property type="entry name" value="CHASE"/>
    <property type="match status" value="1"/>
</dbReference>
<feature type="domain" description="CHASE" evidence="6">
    <location>
        <begin position="108"/>
        <end position="193"/>
    </location>
</feature>
<dbReference type="AlphaFoldDB" id="A0A2P8EZD8"/>
<evidence type="ECO:0000256" key="3">
    <source>
        <dbReference type="ARBA" id="ARBA00022692"/>
    </source>
</evidence>
<sequence length="711" mass="79668">MKQTRYIDFICTAAFLAVTSIGSYATYTGLNLYQSRQDFLISELLSTQASILENRLQRALSATQVLSQEVKQNGGMFADFEEFAEALMPSFPDIASAQLAPGGITRHIYPPDSGHIGRDLLKDAARSQEAQLTIESRKMTLAGPFELSQGGIGMVGRNPIFLYAPNGTEKFWGFASVVIYLDTLLQTSDLEVLEQKGIRYQLSRTHPATGLKQVFARSGLTLNENSLSIDIQAANAEWQLSMSPATPYSTTGYWAGYSISTLFALLIASLLRRVLRQPLVLQQVVEEQTRTLHYQANYDQLTGLANRFYFSEEVERACKECIRHHQKAALIIFDLDDFKQINDIRGHDTGDALLLQIAERLDDQLLREHLVARLGGDEFAILIHDLGSTDSLSKLIDSLRNRMTHPIVVNNNTFSLTASFGIAVIPQDGARYTTAYRHADMAMYAAKKGGKNRYAFYNERLQQAAEDYTTLQHALATAIDQHELRLHMQPIIDLRTNQVAGYEALVRWQHPVKGLLGPDNFIGMAEESQLIFKLGYWVFEEACRQIHQYKIDGWVAINLSPRQFNDPQLVKQIISILQAHNISPGQIELEVTESCLIDSIDDAITTLQALCDAGLSISLDDFGTGYSSLALLKRLPVKKLKIDRSFIQDLDMEDRKIVQAMTGLAHTLDMKVVAEGIEETGQLHILNSMHCDFGQGYLFSKPKPMEELLNF</sequence>
<dbReference type="GO" id="GO:0003824">
    <property type="term" value="F:catalytic activity"/>
    <property type="evidence" value="ECO:0007669"/>
    <property type="project" value="UniProtKB-ARBA"/>
</dbReference>
<dbReference type="GO" id="GO:0016020">
    <property type="term" value="C:membrane"/>
    <property type="evidence" value="ECO:0007669"/>
    <property type="project" value="UniProtKB-SubCell"/>
</dbReference>
<keyword evidence="4" id="KW-1133">Transmembrane helix</keyword>
<dbReference type="EMBL" id="PYGI01000006">
    <property type="protein sequence ID" value="PSL14828.1"/>
    <property type="molecule type" value="Genomic_DNA"/>
</dbReference>
<dbReference type="Proteomes" id="UP000242133">
    <property type="component" value="Unassembled WGS sequence"/>
</dbReference>
<dbReference type="InterPro" id="IPR001633">
    <property type="entry name" value="EAL_dom"/>
</dbReference>
<comment type="subcellular location">
    <subcellularLocation>
        <location evidence="2">Membrane</location>
    </subcellularLocation>
</comment>
<dbReference type="FunFam" id="3.30.70.270:FF:000001">
    <property type="entry name" value="Diguanylate cyclase domain protein"/>
    <property type="match status" value="1"/>
</dbReference>
<dbReference type="SMART" id="SM00267">
    <property type="entry name" value="GGDEF"/>
    <property type="match status" value="1"/>
</dbReference>
<evidence type="ECO:0000256" key="2">
    <source>
        <dbReference type="ARBA" id="ARBA00004370"/>
    </source>
</evidence>
<dbReference type="InterPro" id="IPR035919">
    <property type="entry name" value="EAL_sf"/>
</dbReference>
<keyword evidence="10" id="KW-1185">Reference proteome</keyword>
<dbReference type="InterPro" id="IPR000160">
    <property type="entry name" value="GGDEF_dom"/>
</dbReference>
<dbReference type="Gene3D" id="3.30.70.270">
    <property type="match status" value="1"/>
</dbReference>
<dbReference type="InterPro" id="IPR006189">
    <property type="entry name" value="CHASE_dom"/>
</dbReference>
<dbReference type="PANTHER" id="PTHR44757">
    <property type="entry name" value="DIGUANYLATE CYCLASE DGCP"/>
    <property type="match status" value="1"/>
</dbReference>
<evidence type="ECO:0000313" key="10">
    <source>
        <dbReference type="Proteomes" id="UP000242133"/>
    </source>
</evidence>
<name>A0A2P8EZD8_9GAMM</name>
<evidence type="ECO:0000256" key="5">
    <source>
        <dbReference type="ARBA" id="ARBA00023136"/>
    </source>
</evidence>
<evidence type="ECO:0000259" key="7">
    <source>
        <dbReference type="PROSITE" id="PS50883"/>
    </source>
</evidence>
<dbReference type="PANTHER" id="PTHR44757:SF2">
    <property type="entry name" value="BIOFILM ARCHITECTURE MAINTENANCE PROTEIN MBAA"/>
    <property type="match status" value="1"/>
</dbReference>
<evidence type="ECO:0000256" key="1">
    <source>
        <dbReference type="ARBA" id="ARBA00001946"/>
    </source>
</evidence>
<evidence type="ECO:0000259" key="8">
    <source>
        <dbReference type="PROSITE" id="PS50887"/>
    </source>
</evidence>
<dbReference type="Pfam" id="PF00563">
    <property type="entry name" value="EAL"/>
    <property type="match status" value="1"/>
</dbReference>
<comment type="caution">
    <text evidence="9">The sequence shown here is derived from an EMBL/GenBank/DDBJ whole genome shotgun (WGS) entry which is preliminary data.</text>
</comment>